<keyword evidence="1" id="KW-0812">Transmembrane</keyword>
<keyword evidence="3" id="KW-1185">Reference proteome</keyword>
<name>A0A9P7UW04_9AGAR</name>
<dbReference type="OrthoDB" id="3020506at2759"/>
<evidence type="ECO:0000313" key="3">
    <source>
        <dbReference type="Proteomes" id="UP001049176"/>
    </source>
</evidence>
<dbReference type="KEGG" id="more:E1B28_007883"/>
<feature type="transmembrane region" description="Helical" evidence="1">
    <location>
        <begin position="43"/>
        <end position="66"/>
    </location>
</feature>
<organism evidence="2 3">
    <name type="scientific">Marasmius oreades</name>
    <name type="common">fairy-ring Marasmius</name>
    <dbReference type="NCBI Taxonomy" id="181124"/>
    <lineage>
        <taxon>Eukaryota</taxon>
        <taxon>Fungi</taxon>
        <taxon>Dikarya</taxon>
        <taxon>Basidiomycota</taxon>
        <taxon>Agaricomycotina</taxon>
        <taxon>Agaricomycetes</taxon>
        <taxon>Agaricomycetidae</taxon>
        <taxon>Agaricales</taxon>
        <taxon>Marasmiineae</taxon>
        <taxon>Marasmiaceae</taxon>
        <taxon>Marasmius</taxon>
    </lineage>
</organism>
<comment type="caution">
    <text evidence="2">The sequence shown here is derived from an EMBL/GenBank/DDBJ whole genome shotgun (WGS) entry which is preliminary data.</text>
</comment>
<dbReference type="AlphaFoldDB" id="A0A9P7UW04"/>
<keyword evidence="1" id="KW-1133">Transmembrane helix</keyword>
<keyword evidence="1" id="KW-0472">Membrane</keyword>
<protein>
    <submittedName>
        <fullName evidence="2">Uncharacterized protein</fullName>
    </submittedName>
</protein>
<dbReference type="GeneID" id="66076959"/>
<dbReference type="RefSeq" id="XP_043010749.1">
    <property type="nucleotide sequence ID" value="XM_043152663.1"/>
</dbReference>
<sequence>MDAYLAAAVLGFSLTCIDAYFTRQGERDFWKSPINLIHSPVHWLYLLSRYFAIVVHICNIIIASIWKYQYTAIPHNVCYAHLIFEVCMTLFSLAIVDAILMLRVYALYNKSQEMASFLGLVLLLKLTTAVWGLARLLPNSTTPVHFTSICIPSVQLLEEPGLALFMYIIFNAVALAKSLSTHATHYSDWAKWPYTDFSPRPATLTSVLNRDALSVFVAICGA</sequence>
<feature type="transmembrane region" description="Helical" evidence="1">
    <location>
        <begin position="114"/>
        <end position="134"/>
    </location>
</feature>
<evidence type="ECO:0000313" key="2">
    <source>
        <dbReference type="EMBL" id="KAG7094279.1"/>
    </source>
</evidence>
<reference evidence="2" key="1">
    <citation type="journal article" date="2021" name="Genome Biol. Evol.">
        <title>The assembled and annotated genome of the fairy-ring fungus Marasmius oreades.</title>
        <authorList>
            <person name="Hiltunen M."/>
            <person name="Ament-Velasquez S.L."/>
            <person name="Johannesson H."/>
        </authorList>
    </citation>
    <scope>NUCLEOTIDE SEQUENCE</scope>
    <source>
        <strain evidence="2">03SP1</strain>
    </source>
</reference>
<feature type="transmembrane region" description="Helical" evidence="1">
    <location>
        <begin position="78"/>
        <end position="102"/>
    </location>
</feature>
<dbReference type="EMBL" id="CM032184">
    <property type="protein sequence ID" value="KAG7094279.1"/>
    <property type="molecule type" value="Genomic_DNA"/>
</dbReference>
<proteinExistence type="predicted"/>
<dbReference type="Proteomes" id="UP001049176">
    <property type="component" value="Chromosome 4"/>
</dbReference>
<gene>
    <name evidence="2" type="ORF">E1B28_007883</name>
</gene>
<evidence type="ECO:0000256" key="1">
    <source>
        <dbReference type="SAM" id="Phobius"/>
    </source>
</evidence>
<accession>A0A9P7UW04</accession>